<name>A0ABN7SJS4_OIKDI</name>
<evidence type="ECO:0000256" key="2">
    <source>
        <dbReference type="SAM" id="Phobius"/>
    </source>
</evidence>
<protein>
    <submittedName>
        <fullName evidence="3">Oidioi.mRNA.OKI2018_I69.XSR.g16000.t1.cds</fullName>
    </submittedName>
</protein>
<dbReference type="EMBL" id="OU015569">
    <property type="protein sequence ID" value="CAG5098815.1"/>
    <property type="molecule type" value="Genomic_DNA"/>
</dbReference>
<proteinExistence type="predicted"/>
<feature type="compositionally biased region" description="Basic and acidic residues" evidence="1">
    <location>
        <begin position="189"/>
        <end position="202"/>
    </location>
</feature>
<feature type="transmembrane region" description="Helical" evidence="2">
    <location>
        <begin position="12"/>
        <end position="37"/>
    </location>
</feature>
<sequence length="202" mass="24418">MPRKIYVFIKKYIISVKGSVFFSVLVGIFYIFLLIIYTSTSTRIHNEYSERWNERSHNQSSACIERCKGYCESNDMVMHYIGNEPFGFYCQYKNLSRNHFTCRRELNPKLYDSYHYCPVWFDSIHCGNWIIQEENWRMVEEWSYRKKKSAKNSYRLSSISEEMMLYDLPDRDDHVFKDLPEENPPVDEEQFHSLRSDEEISL</sequence>
<keyword evidence="2" id="KW-0812">Transmembrane</keyword>
<organism evidence="3 4">
    <name type="scientific">Oikopleura dioica</name>
    <name type="common">Tunicate</name>
    <dbReference type="NCBI Taxonomy" id="34765"/>
    <lineage>
        <taxon>Eukaryota</taxon>
        <taxon>Metazoa</taxon>
        <taxon>Chordata</taxon>
        <taxon>Tunicata</taxon>
        <taxon>Appendicularia</taxon>
        <taxon>Copelata</taxon>
        <taxon>Oikopleuridae</taxon>
        <taxon>Oikopleura</taxon>
    </lineage>
</organism>
<dbReference type="Proteomes" id="UP001158576">
    <property type="component" value="Chromosome XSR"/>
</dbReference>
<feature type="region of interest" description="Disordered" evidence="1">
    <location>
        <begin position="177"/>
        <end position="202"/>
    </location>
</feature>
<keyword evidence="2" id="KW-1133">Transmembrane helix</keyword>
<evidence type="ECO:0000256" key="1">
    <source>
        <dbReference type="SAM" id="MobiDB-lite"/>
    </source>
</evidence>
<reference evidence="3 4" key="1">
    <citation type="submission" date="2021-04" db="EMBL/GenBank/DDBJ databases">
        <authorList>
            <person name="Bliznina A."/>
        </authorList>
    </citation>
    <scope>NUCLEOTIDE SEQUENCE [LARGE SCALE GENOMIC DNA]</scope>
</reference>
<keyword evidence="2" id="KW-0472">Membrane</keyword>
<gene>
    <name evidence="3" type="ORF">OKIOD_LOCUS7558</name>
</gene>
<keyword evidence="4" id="KW-1185">Reference proteome</keyword>
<accession>A0ABN7SJS4</accession>
<evidence type="ECO:0000313" key="3">
    <source>
        <dbReference type="EMBL" id="CAG5098815.1"/>
    </source>
</evidence>
<evidence type="ECO:0000313" key="4">
    <source>
        <dbReference type="Proteomes" id="UP001158576"/>
    </source>
</evidence>